<keyword evidence="1" id="KW-0472">Membrane</keyword>
<feature type="domain" description="Glycosyltransferase subfamily 4-like N-terminal" evidence="2">
    <location>
        <begin position="14"/>
        <end position="179"/>
    </location>
</feature>
<proteinExistence type="predicted"/>
<dbReference type="Pfam" id="PF13692">
    <property type="entry name" value="Glyco_trans_1_4"/>
    <property type="match status" value="1"/>
</dbReference>
<dbReference type="CDD" id="cd03801">
    <property type="entry name" value="GT4_PimA-like"/>
    <property type="match status" value="1"/>
</dbReference>
<dbReference type="SUPFAM" id="SSF53756">
    <property type="entry name" value="UDP-Glycosyltransferase/glycogen phosphorylase"/>
    <property type="match status" value="1"/>
</dbReference>
<dbReference type="InterPro" id="IPR028098">
    <property type="entry name" value="Glyco_trans_4-like_N"/>
</dbReference>
<comment type="caution">
    <text evidence="3">The sequence shown here is derived from an EMBL/GenBank/DDBJ whole genome shotgun (WGS) entry which is preliminary data.</text>
</comment>
<gene>
    <name evidence="3" type="ORF">ENV38_05255</name>
</gene>
<feature type="transmembrane region" description="Helical" evidence="1">
    <location>
        <begin position="66"/>
        <end position="85"/>
    </location>
</feature>
<dbReference type="Pfam" id="PF13439">
    <property type="entry name" value="Glyco_transf_4"/>
    <property type="match status" value="1"/>
</dbReference>
<dbReference type="AlphaFoldDB" id="A0A7V3KP48"/>
<protein>
    <submittedName>
        <fullName evidence="3">Glycosyltransferase family 1 protein</fullName>
    </submittedName>
</protein>
<reference evidence="3" key="1">
    <citation type="journal article" date="2020" name="mSystems">
        <title>Genome- and Community-Level Interaction Insights into Carbon Utilization and Element Cycling Functions of Hydrothermarchaeota in Hydrothermal Sediment.</title>
        <authorList>
            <person name="Zhou Z."/>
            <person name="Liu Y."/>
            <person name="Xu W."/>
            <person name="Pan J."/>
            <person name="Luo Z.H."/>
            <person name="Li M."/>
        </authorList>
    </citation>
    <scope>NUCLEOTIDE SEQUENCE [LARGE SCALE GENOMIC DNA]</scope>
    <source>
        <strain evidence="3">SpSt-754</strain>
    </source>
</reference>
<evidence type="ECO:0000313" key="3">
    <source>
        <dbReference type="EMBL" id="HGB36293.1"/>
    </source>
</evidence>
<keyword evidence="1" id="KW-0812">Transmembrane</keyword>
<accession>A0A7V3KP48</accession>
<name>A0A7V3KP48_UNCW3</name>
<evidence type="ECO:0000259" key="2">
    <source>
        <dbReference type="Pfam" id="PF13439"/>
    </source>
</evidence>
<dbReference type="PANTHER" id="PTHR12526">
    <property type="entry name" value="GLYCOSYLTRANSFERASE"/>
    <property type="match status" value="1"/>
</dbReference>
<dbReference type="EMBL" id="DTGD01000197">
    <property type="protein sequence ID" value="HGB36293.1"/>
    <property type="molecule type" value="Genomic_DNA"/>
</dbReference>
<keyword evidence="3" id="KW-0808">Transferase</keyword>
<keyword evidence="1" id="KW-1133">Transmembrane helix</keyword>
<evidence type="ECO:0000256" key="1">
    <source>
        <dbReference type="SAM" id="Phobius"/>
    </source>
</evidence>
<dbReference type="Gene3D" id="3.40.50.2000">
    <property type="entry name" value="Glycogen Phosphorylase B"/>
    <property type="match status" value="2"/>
</dbReference>
<sequence>MGLKIAFVLHNLDIGGAERLTVELSRELSSLGCQCEIITILGTGPLKTLIPSGVALQSYRFFTSGYLGKLFSFLFGPVFFVIGLVRLSLHLRRSRPDVLQTSLWMGDILGILSGRLAGVRTIISVQHDVIRSAARRKRFALKWATKVVAISKAVETFLKDELRVPSEKIVTIHNGIDPDFFVSCRLPIRYPPRLAVIGRFHPLKGQRVLLEALAILKPDPPISCFLIGSGPDEPYLRRRISELKLDDVKILPPTTDIRPILRESDVVVAPSLTEGLGLSLLEAMAAEKVIVASRVGGITDLLIDRVNALLVPPNDPIALCQALSFILKNPREAVLMARNAHHSLLDRPEFTLKGMSIRYLALYKDLVGSKT</sequence>
<organism evidence="3">
    <name type="scientific">candidate division WOR-3 bacterium</name>
    <dbReference type="NCBI Taxonomy" id="2052148"/>
    <lineage>
        <taxon>Bacteria</taxon>
        <taxon>Bacteria division WOR-3</taxon>
    </lineage>
</organism>
<dbReference type="GO" id="GO:0016740">
    <property type="term" value="F:transferase activity"/>
    <property type="evidence" value="ECO:0007669"/>
    <property type="project" value="UniProtKB-KW"/>
</dbReference>